<proteinExistence type="predicted"/>
<feature type="compositionally biased region" description="Basic residues" evidence="1">
    <location>
        <begin position="159"/>
        <end position="188"/>
    </location>
</feature>
<dbReference type="AlphaFoldDB" id="A0A251XGX6"/>
<comment type="caution">
    <text evidence="2">The sequence shown here is derived from an EMBL/GenBank/DDBJ whole genome shotgun (WGS) entry which is preliminary data.</text>
</comment>
<name>A0A251XGX6_CLAMM</name>
<feature type="region of interest" description="Disordered" evidence="1">
    <location>
        <begin position="241"/>
        <end position="301"/>
    </location>
</feature>
<organism evidence="2 3">
    <name type="scientific">Clavibacter michiganensis subsp. michiganensis</name>
    <dbReference type="NCBI Taxonomy" id="33013"/>
    <lineage>
        <taxon>Bacteria</taxon>
        <taxon>Bacillati</taxon>
        <taxon>Actinomycetota</taxon>
        <taxon>Actinomycetes</taxon>
        <taxon>Micrococcales</taxon>
        <taxon>Microbacteriaceae</taxon>
        <taxon>Clavibacter</taxon>
    </lineage>
</organism>
<feature type="compositionally biased region" description="Basic residues" evidence="1">
    <location>
        <begin position="34"/>
        <end position="65"/>
    </location>
</feature>
<sequence>MRSSWALGAEHGAERRGHPRGSPASSAREPSSGSRRRPRARARPRPAGRRPRARTRRARRSRRPASSRGSSAAAGEAPSASATSRAMCAVMSSSKKPAVVSGVRRTSAHAPSGPKWCASAACTMRASGRRSGSLSTAARRPRRSSPRWRTAPRQGLVRGHVRRPHGRRGAVRRSRPARRWRSRPRRGRRGDGCLSALPRLGRRGRGLGRDGLASAPPEHDPRLPDRTAAITIIIVGDTPGLTATRRCSRGGAPASRPRPPLDARPVERGAPARLDARDSAVRPTPGGSVDLPALLAVPPSP</sequence>
<evidence type="ECO:0000256" key="1">
    <source>
        <dbReference type="SAM" id="MobiDB-lite"/>
    </source>
</evidence>
<protein>
    <submittedName>
        <fullName evidence="2">Uncharacterized protein</fullName>
    </submittedName>
</protein>
<dbReference type="Proteomes" id="UP000195062">
    <property type="component" value="Unassembled WGS sequence"/>
</dbReference>
<dbReference type="EMBL" id="MDHH01000003">
    <property type="protein sequence ID" value="OUE01681.1"/>
    <property type="molecule type" value="Genomic_DNA"/>
</dbReference>
<keyword evidence="3" id="KW-1185">Reference proteome</keyword>
<accession>A0A251XGX6</accession>
<evidence type="ECO:0000313" key="3">
    <source>
        <dbReference type="Proteomes" id="UP000195062"/>
    </source>
</evidence>
<feature type="compositionally biased region" description="Low complexity" evidence="1">
    <location>
        <begin position="66"/>
        <end position="84"/>
    </location>
</feature>
<evidence type="ECO:0000313" key="2">
    <source>
        <dbReference type="EMBL" id="OUE01681.1"/>
    </source>
</evidence>
<reference evidence="2 3" key="1">
    <citation type="submission" date="2016-08" db="EMBL/GenBank/DDBJ databases">
        <title>Genome sequence of Clavibacter michiganensis subsp. michiganensis strain CASJ007.</title>
        <authorList>
            <person name="Thapa S.P."/>
            <person name="Coaker G."/>
        </authorList>
    </citation>
    <scope>NUCLEOTIDE SEQUENCE [LARGE SCALE GENOMIC DNA]</scope>
    <source>
        <strain evidence="2">CASJ007</strain>
    </source>
</reference>
<gene>
    <name evidence="2" type="ORF">CMMCAS07_15340</name>
</gene>
<feature type="compositionally biased region" description="Low complexity" evidence="1">
    <location>
        <begin position="20"/>
        <end position="33"/>
    </location>
</feature>
<feature type="region of interest" description="Disordered" evidence="1">
    <location>
        <begin position="1"/>
        <end position="225"/>
    </location>
</feature>